<dbReference type="RefSeq" id="WP_239175243.1">
    <property type="nucleotide sequence ID" value="NZ_BAAAUC010000069.1"/>
</dbReference>
<accession>A0A919M7R5</accession>
<evidence type="ECO:0000313" key="3">
    <source>
        <dbReference type="EMBL" id="GID67613.1"/>
    </source>
</evidence>
<feature type="transmembrane region" description="Helical" evidence="2">
    <location>
        <begin position="605"/>
        <end position="630"/>
    </location>
</feature>
<sequence length="864" mass="90476">MTITPPRGTPGSARTASRNRRRRPQPGEPRHAANAPAFEEAPAARRRTTRPPAEGPGELFAGDVEEVRTDPADLPPEGLGARLYEVMSDSERETAVAETLLFVAPAFDDEPPAGTHPVPPVTFTDTDLASTELAIADVAGTDLASADPVSADPLGVEARPPLSEPESAGIPVPPAETVLFARPADLVRAAPPVRREVTPLTETFLFGTPPARHAQEPRSPIDGTAETLLFAGLARALATAEEEPADSPEARWDMSSGAGSALTTDHATGGRGWAGTPYRRAWDVLDRNAAQPLPEDERTARRGWRRRDRKAAPEELATGAAGLGRPGRLVNRKRSRSTDFDHDVPAPEEAWIPAYPQVDEQPWHGSLPEDAKIVGVAEVPEVAEGPAAPAAGWVAEDQAEFDASWVAEDSAAPVPAEPEDEDPFGARRTLSPEAEAAWRAFADGDREPGTEIRTNRRARSRWLTSLSGEQQPAEKPKRRIFLMPVILRCLLYLGPVSVAVAGAGALARVAWPVAAGTLLLGWSAAQALTSMGVTVARRAGPEAAVRLIGAGFAAVTALWCALVWISPGELLGPDRLLAASVGAGGLATLATVTAALVARAESAVILWYLPCWLLAAAALAGDAGMGWAHWVPVETLLPATVVTVLVRAFRPAVVPGRRCRIPRLTAVERRRGIAYLVIGVSQALCVALLWQAGPDVTPSLVALPLLLAVPMLEALIGWHTARIDAGLDSAQSVGELDRHVRNVTAITLAGLLPPLAAGGALALAAYRLPYQLSHLGATQPAVLALAAGTLLGGVFAITFLLAARSRTGIAATLAAAPSLATLALPLLPQPDAGPLPLAVAVLAATHVAGLLIVALTAADLRRTS</sequence>
<feature type="transmembrane region" description="Helical" evidence="2">
    <location>
        <begin position="809"/>
        <end position="827"/>
    </location>
</feature>
<feature type="region of interest" description="Disordered" evidence="1">
    <location>
        <begin position="239"/>
        <end position="275"/>
    </location>
</feature>
<comment type="caution">
    <text evidence="3">The sequence shown here is derived from an EMBL/GenBank/DDBJ whole genome shotgun (WGS) entry which is preliminary data.</text>
</comment>
<dbReference type="Proteomes" id="UP000619479">
    <property type="component" value="Unassembled WGS sequence"/>
</dbReference>
<keyword evidence="2" id="KW-0472">Membrane</keyword>
<feature type="region of interest" description="Disordered" evidence="1">
    <location>
        <begin position="289"/>
        <end position="344"/>
    </location>
</feature>
<evidence type="ECO:0000313" key="4">
    <source>
        <dbReference type="Proteomes" id="UP000619479"/>
    </source>
</evidence>
<organism evidence="3 4">
    <name type="scientific">Actinoplanes cyaneus</name>
    <dbReference type="NCBI Taxonomy" id="52696"/>
    <lineage>
        <taxon>Bacteria</taxon>
        <taxon>Bacillati</taxon>
        <taxon>Actinomycetota</taxon>
        <taxon>Actinomycetes</taxon>
        <taxon>Micromonosporales</taxon>
        <taxon>Micromonosporaceae</taxon>
        <taxon>Actinoplanes</taxon>
    </lineage>
</organism>
<feature type="transmembrane region" description="Helical" evidence="2">
    <location>
        <begin position="833"/>
        <end position="858"/>
    </location>
</feature>
<feature type="compositionally biased region" description="Low complexity" evidence="1">
    <location>
        <begin position="32"/>
        <end position="41"/>
    </location>
</feature>
<dbReference type="AlphaFoldDB" id="A0A919M7R5"/>
<evidence type="ECO:0000256" key="2">
    <source>
        <dbReference type="SAM" id="Phobius"/>
    </source>
</evidence>
<feature type="region of interest" description="Disordered" evidence="1">
    <location>
        <begin position="1"/>
        <end position="78"/>
    </location>
</feature>
<reference evidence="3" key="1">
    <citation type="submission" date="2021-01" db="EMBL/GenBank/DDBJ databases">
        <title>Whole genome shotgun sequence of Actinoplanes cyaneus NBRC 14990.</title>
        <authorList>
            <person name="Komaki H."/>
            <person name="Tamura T."/>
        </authorList>
    </citation>
    <scope>NUCLEOTIDE SEQUENCE</scope>
    <source>
        <strain evidence="3">NBRC 14990</strain>
    </source>
</reference>
<name>A0A919M7R5_9ACTN</name>
<evidence type="ECO:0000256" key="1">
    <source>
        <dbReference type="SAM" id="MobiDB-lite"/>
    </source>
</evidence>
<feature type="transmembrane region" description="Helical" evidence="2">
    <location>
        <begin position="577"/>
        <end position="598"/>
    </location>
</feature>
<keyword evidence="4" id="KW-1185">Reference proteome</keyword>
<feature type="compositionally biased region" description="Polar residues" evidence="1">
    <location>
        <begin position="257"/>
        <end position="266"/>
    </location>
</feature>
<protein>
    <submittedName>
        <fullName evidence="3">Uncharacterized protein</fullName>
    </submittedName>
</protein>
<feature type="transmembrane region" description="Helical" evidence="2">
    <location>
        <begin position="742"/>
        <end position="766"/>
    </location>
</feature>
<feature type="transmembrane region" description="Helical" evidence="2">
    <location>
        <begin position="673"/>
        <end position="693"/>
    </location>
</feature>
<feature type="transmembrane region" description="Helical" evidence="2">
    <location>
        <begin position="543"/>
        <end position="565"/>
    </location>
</feature>
<gene>
    <name evidence="3" type="ORF">Acy02nite_54940</name>
</gene>
<dbReference type="EMBL" id="BOMH01000040">
    <property type="protein sequence ID" value="GID67613.1"/>
    <property type="molecule type" value="Genomic_DNA"/>
</dbReference>
<keyword evidence="2" id="KW-0812">Transmembrane</keyword>
<feature type="transmembrane region" description="Helical" evidence="2">
    <location>
        <begin position="699"/>
        <end position="721"/>
    </location>
</feature>
<keyword evidence="2" id="KW-1133">Transmembrane helix</keyword>
<feature type="transmembrane region" description="Helical" evidence="2">
    <location>
        <begin position="636"/>
        <end position="653"/>
    </location>
</feature>
<feature type="region of interest" description="Disordered" evidence="1">
    <location>
        <begin position="149"/>
        <end position="170"/>
    </location>
</feature>
<feature type="transmembrane region" description="Helical" evidence="2">
    <location>
        <begin position="781"/>
        <end position="802"/>
    </location>
</feature>
<proteinExistence type="predicted"/>